<evidence type="ECO:0000259" key="2">
    <source>
        <dbReference type="PROSITE" id="PS50968"/>
    </source>
</evidence>
<dbReference type="CDD" id="cd06850">
    <property type="entry name" value="biotinyl_domain"/>
    <property type="match status" value="1"/>
</dbReference>
<dbReference type="InterPro" id="IPR050709">
    <property type="entry name" value="Biotin_Carboxyl_Carrier/Decarb"/>
</dbReference>
<gene>
    <name evidence="3" type="primary">fabE</name>
    <name evidence="3" type="ORF">KTT_15870</name>
</gene>
<dbReference type="AlphaFoldDB" id="A0A401ZXY2"/>
<dbReference type="PANTHER" id="PTHR45266">
    <property type="entry name" value="OXALOACETATE DECARBOXYLASE ALPHA CHAIN"/>
    <property type="match status" value="1"/>
</dbReference>
<accession>A0A401ZXY2</accession>
<dbReference type="EMBL" id="BIFR01000001">
    <property type="protein sequence ID" value="GCE11728.1"/>
    <property type="molecule type" value="Genomic_DNA"/>
</dbReference>
<protein>
    <submittedName>
        <fullName evidence="3">Acetyl-CoA carboxylase biotin carboxyl carrier protein subunit</fullName>
    </submittedName>
</protein>
<dbReference type="RefSeq" id="WP_161975338.1">
    <property type="nucleotide sequence ID" value="NZ_BIFR01000001.1"/>
</dbReference>
<dbReference type="PANTHER" id="PTHR45266:SF3">
    <property type="entry name" value="OXALOACETATE DECARBOXYLASE ALPHA CHAIN"/>
    <property type="match status" value="1"/>
</dbReference>
<evidence type="ECO:0000256" key="1">
    <source>
        <dbReference type="ARBA" id="ARBA00023267"/>
    </source>
</evidence>
<dbReference type="SUPFAM" id="SSF51230">
    <property type="entry name" value="Single hybrid motif"/>
    <property type="match status" value="1"/>
</dbReference>
<keyword evidence="4" id="KW-1185">Reference proteome</keyword>
<feature type="domain" description="Lipoyl-binding" evidence="2">
    <location>
        <begin position="92"/>
        <end position="168"/>
    </location>
</feature>
<sequence>MDNKSQYSYEVDAFTTEERPAVEHVGVEQLQRLVHLLDGSDVSEIEVKRVEEGMRLVLRKARASHAGEGVSYLAPVVADEEELTEEAPLESKYTVKASLVGIFHTWAKPKGKDMVTVGDPVKIGQVLGSIQSLNVLSEVESPVAGHVVEFLVQNGHAVEYGQPLLVIDTAEGA</sequence>
<keyword evidence="1" id="KW-0092">Biotin</keyword>
<comment type="caution">
    <text evidence="3">The sequence shown here is derived from an EMBL/GenBank/DDBJ whole genome shotgun (WGS) entry which is preliminary data.</text>
</comment>
<evidence type="ECO:0000313" key="4">
    <source>
        <dbReference type="Proteomes" id="UP000287352"/>
    </source>
</evidence>
<dbReference type="Proteomes" id="UP000287352">
    <property type="component" value="Unassembled WGS sequence"/>
</dbReference>
<organism evidence="3 4">
    <name type="scientific">Tengunoibacter tsumagoiensis</name>
    <dbReference type="NCBI Taxonomy" id="2014871"/>
    <lineage>
        <taxon>Bacteria</taxon>
        <taxon>Bacillati</taxon>
        <taxon>Chloroflexota</taxon>
        <taxon>Ktedonobacteria</taxon>
        <taxon>Ktedonobacterales</taxon>
        <taxon>Dictyobacteraceae</taxon>
        <taxon>Tengunoibacter</taxon>
    </lineage>
</organism>
<dbReference type="InterPro" id="IPR011053">
    <property type="entry name" value="Single_hybrid_motif"/>
</dbReference>
<dbReference type="Pfam" id="PF00364">
    <property type="entry name" value="Biotin_lipoyl"/>
    <property type="match status" value="1"/>
</dbReference>
<reference evidence="4" key="1">
    <citation type="submission" date="2018-12" db="EMBL/GenBank/DDBJ databases">
        <title>Tengunoibacter tsumagoiensis gen. nov., sp. nov., Dictyobacter kobayashii sp. nov., D. alpinus sp. nov., and D. joshuensis sp. nov. and description of Dictyobacteraceae fam. nov. within the order Ktedonobacterales isolated from Tengu-no-mugimeshi.</title>
        <authorList>
            <person name="Wang C.M."/>
            <person name="Zheng Y."/>
            <person name="Sakai Y."/>
            <person name="Toyoda A."/>
            <person name="Minakuchi Y."/>
            <person name="Abe K."/>
            <person name="Yokota A."/>
            <person name="Yabe S."/>
        </authorList>
    </citation>
    <scope>NUCLEOTIDE SEQUENCE [LARGE SCALE GENOMIC DNA]</scope>
    <source>
        <strain evidence="4">Uno3</strain>
    </source>
</reference>
<name>A0A401ZXY2_9CHLR</name>
<dbReference type="Gene3D" id="2.40.50.100">
    <property type="match status" value="1"/>
</dbReference>
<proteinExistence type="predicted"/>
<evidence type="ECO:0000313" key="3">
    <source>
        <dbReference type="EMBL" id="GCE11728.1"/>
    </source>
</evidence>
<dbReference type="PROSITE" id="PS50968">
    <property type="entry name" value="BIOTINYL_LIPOYL"/>
    <property type="match status" value="1"/>
</dbReference>
<dbReference type="InterPro" id="IPR000089">
    <property type="entry name" value="Biotin_lipoyl"/>
</dbReference>